<evidence type="ECO:0000259" key="2">
    <source>
        <dbReference type="Pfam" id="PF13568"/>
    </source>
</evidence>
<keyword evidence="1" id="KW-0732">Signal</keyword>
<reference evidence="4" key="1">
    <citation type="submission" date="2017-09" db="EMBL/GenBank/DDBJ databases">
        <authorList>
            <person name="Varghese N."/>
            <person name="Submissions S."/>
        </authorList>
    </citation>
    <scope>NUCLEOTIDE SEQUENCE [LARGE SCALE GENOMIC DNA]</scope>
    <source>
        <strain evidence="4">CGMCC 1.12803</strain>
    </source>
</reference>
<feature type="chain" id="PRO_5013012992" evidence="1">
    <location>
        <begin position="21"/>
        <end position="206"/>
    </location>
</feature>
<gene>
    <name evidence="3" type="ORF">SAMN06297358_2171</name>
</gene>
<dbReference type="OrthoDB" id="1150878at2"/>
<dbReference type="InterPro" id="IPR011250">
    <property type="entry name" value="OMP/PagP_B-barrel"/>
</dbReference>
<evidence type="ECO:0000256" key="1">
    <source>
        <dbReference type="SAM" id="SignalP"/>
    </source>
</evidence>
<name>A0A285ZZX0_9SPHI</name>
<feature type="domain" description="Outer membrane protein beta-barrel" evidence="2">
    <location>
        <begin position="19"/>
        <end position="186"/>
    </location>
</feature>
<evidence type="ECO:0000313" key="4">
    <source>
        <dbReference type="Proteomes" id="UP000219281"/>
    </source>
</evidence>
<evidence type="ECO:0000313" key="3">
    <source>
        <dbReference type="EMBL" id="SOD15194.1"/>
    </source>
</evidence>
<proteinExistence type="predicted"/>
<dbReference type="RefSeq" id="WP_138765805.1">
    <property type="nucleotide sequence ID" value="NZ_OCMT01000002.1"/>
</dbReference>
<dbReference type="Pfam" id="PF13568">
    <property type="entry name" value="OMP_b-brl_2"/>
    <property type="match status" value="1"/>
</dbReference>
<dbReference type="Proteomes" id="UP000219281">
    <property type="component" value="Unassembled WGS sequence"/>
</dbReference>
<feature type="signal peptide" evidence="1">
    <location>
        <begin position="1"/>
        <end position="20"/>
    </location>
</feature>
<keyword evidence="4" id="KW-1185">Reference proteome</keyword>
<protein>
    <submittedName>
        <fullName evidence="3">Outer membrane protein beta-barrel domain-containing protein</fullName>
    </submittedName>
</protein>
<dbReference type="AlphaFoldDB" id="A0A285ZZX0"/>
<sequence>MKKLLLSVALVAGLGAAVNAQDNPIKIGVKAGVAFPNVSISDAGEDVKTKTNASFYFGGTVDVSISKMFSVQPGLTLIGKGTKIDESENLSTTLSNMYLELPVNLLANFPVGSGKVFVGAGPYYSMALSGKYKFTGAGETVKEDVKFGSDGDFKRGDFGLNFLGGYQLSNGFNVHAGYGIGLSNISSDSDGKIKNKLFSIGVGFSF</sequence>
<accession>A0A285ZZX0</accession>
<dbReference type="InterPro" id="IPR025665">
    <property type="entry name" value="Beta-barrel_OMP_2"/>
</dbReference>
<dbReference type="EMBL" id="OCMT01000002">
    <property type="protein sequence ID" value="SOD15194.1"/>
    <property type="molecule type" value="Genomic_DNA"/>
</dbReference>
<dbReference type="SUPFAM" id="SSF56925">
    <property type="entry name" value="OMPA-like"/>
    <property type="match status" value="1"/>
</dbReference>
<organism evidence="3 4">
    <name type="scientific">Pedobacter xixiisoli</name>
    <dbReference type="NCBI Taxonomy" id="1476464"/>
    <lineage>
        <taxon>Bacteria</taxon>
        <taxon>Pseudomonadati</taxon>
        <taxon>Bacteroidota</taxon>
        <taxon>Sphingobacteriia</taxon>
        <taxon>Sphingobacteriales</taxon>
        <taxon>Sphingobacteriaceae</taxon>
        <taxon>Pedobacter</taxon>
    </lineage>
</organism>